<name>A0AAD9NST5_RIDPI</name>
<gene>
    <name evidence="1" type="ORF">NP493_410g03022</name>
</gene>
<dbReference type="Proteomes" id="UP001209878">
    <property type="component" value="Unassembled WGS sequence"/>
</dbReference>
<protein>
    <submittedName>
        <fullName evidence="1">Uncharacterized protein</fullName>
    </submittedName>
</protein>
<dbReference type="EMBL" id="JAODUO010000410">
    <property type="protein sequence ID" value="KAK2181120.1"/>
    <property type="molecule type" value="Genomic_DNA"/>
</dbReference>
<organism evidence="1 2">
    <name type="scientific">Ridgeia piscesae</name>
    <name type="common">Tubeworm</name>
    <dbReference type="NCBI Taxonomy" id="27915"/>
    <lineage>
        <taxon>Eukaryota</taxon>
        <taxon>Metazoa</taxon>
        <taxon>Spiralia</taxon>
        <taxon>Lophotrochozoa</taxon>
        <taxon>Annelida</taxon>
        <taxon>Polychaeta</taxon>
        <taxon>Sedentaria</taxon>
        <taxon>Canalipalpata</taxon>
        <taxon>Sabellida</taxon>
        <taxon>Siboglinidae</taxon>
        <taxon>Ridgeia</taxon>
    </lineage>
</organism>
<sequence length="99" mass="11042">MTIRLQPPVVPQYPRSTPNYLDPPRCTVARRIKSSSFHLLSATADCCRTIAINSPNSLSDRPRTRCPSSAVLTNRITRCQGLAFCSQLVSTFMMQLTVK</sequence>
<comment type="caution">
    <text evidence="1">The sequence shown here is derived from an EMBL/GenBank/DDBJ whole genome shotgun (WGS) entry which is preliminary data.</text>
</comment>
<evidence type="ECO:0000313" key="2">
    <source>
        <dbReference type="Proteomes" id="UP001209878"/>
    </source>
</evidence>
<keyword evidence="2" id="KW-1185">Reference proteome</keyword>
<evidence type="ECO:0000313" key="1">
    <source>
        <dbReference type="EMBL" id="KAK2181120.1"/>
    </source>
</evidence>
<reference evidence="1" key="1">
    <citation type="journal article" date="2023" name="Mol. Biol. Evol.">
        <title>Third-Generation Sequencing Reveals the Adaptive Role of the Epigenome in Three Deep-Sea Polychaetes.</title>
        <authorList>
            <person name="Perez M."/>
            <person name="Aroh O."/>
            <person name="Sun Y."/>
            <person name="Lan Y."/>
            <person name="Juniper S.K."/>
            <person name="Young C.R."/>
            <person name="Angers B."/>
            <person name="Qian P.Y."/>
        </authorList>
    </citation>
    <scope>NUCLEOTIDE SEQUENCE</scope>
    <source>
        <strain evidence="1">R07B-5</strain>
    </source>
</reference>
<accession>A0AAD9NST5</accession>
<dbReference type="AlphaFoldDB" id="A0AAD9NST5"/>
<proteinExistence type="predicted"/>